<dbReference type="PROSITE" id="PS50109">
    <property type="entry name" value="HIS_KIN"/>
    <property type="match status" value="1"/>
</dbReference>
<dbReference type="GO" id="GO:0004673">
    <property type="term" value="F:protein histidine kinase activity"/>
    <property type="evidence" value="ECO:0007669"/>
    <property type="project" value="UniProtKB-EC"/>
</dbReference>
<keyword evidence="6" id="KW-0808">Transferase</keyword>
<dbReference type="InterPro" id="IPR003594">
    <property type="entry name" value="HATPase_dom"/>
</dbReference>
<name>A0A1M7YAU1_9BACT</name>
<dbReference type="AlphaFoldDB" id="A0A1M7YAU1"/>
<dbReference type="PRINTS" id="PR00344">
    <property type="entry name" value="BCTRLSENSOR"/>
</dbReference>
<keyword evidence="6" id="KW-0418">Kinase</keyword>
<dbReference type="STRING" id="1121416.SAMN02745220_03065"/>
<sequence>MGRRQKNISSESSIDSNLPPCVAGDKAKLTQVLNNLLANGCKFTEKGGVHLLVELAHSDAVSASVTFTISDTGIGIEPEEIQHIFQLFRQVDSSMNRKFGGTGLGLTIAERIVQLMGGTIHVNSQKDKGTVCRFTPTFPLAVFLSTADSSSETRDKQSHWLRPPRVLLVEDIKFDSADEVRKYLNMILQETRKETARLRKRK</sequence>
<dbReference type="SUPFAM" id="SSF55874">
    <property type="entry name" value="ATPase domain of HSP90 chaperone/DNA topoisomerase II/histidine kinase"/>
    <property type="match status" value="1"/>
</dbReference>
<feature type="domain" description="Histidine kinase" evidence="5">
    <location>
        <begin position="1"/>
        <end position="142"/>
    </location>
</feature>
<reference evidence="6 7" key="1">
    <citation type="submission" date="2016-12" db="EMBL/GenBank/DDBJ databases">
        <authorList>
            <person name="Song W.-J."/>
            <person name="Kurnit D.M."/>
        </authorList>
    </citation>
    <scope>NUCLEOTIDE SEQUENCE [LARGE SCALE GENOMIC DNA]</scope>
    <source>
        <strain evidence="6 7">DSM 18488</strain>
    </source>
</reference>
<dbReference type="SMART" id="SM00387">
    <property type="entry name" value="HATPase_c"/>
    <property type="match status" value="1"/>
</dbReference>
<dbReference type="PANTHER" id="PTHR45339:SF1">
    <property type="entry name" value="HYBRID SIGNAL TRANSDUCTION HISTIDINE KINASE J"/>
    <property type="match status" value="1"/>
</dbReference>
<gene>
    <name evidence="6" type="ORF">SAMN02745220_03065</name>
</gene>
<organism evidence="6 7">
    <name type="scientific">Desulfopila aestuarii DSM 18488</name>
    <dbReference type="NCBI Taxonomy" id="1121416"/>
    <lineage>
        <taxon>Bacteria</taxon>
        <taxon>Pseudomonadati</taxon>
        <taxon>Thermodesulfobacteriota</taxon>
        <taxon>Desulfobulbia</taxon>
        <taxon>Desulfobulbales</taxon>
        <taxon>Desulfocapsaceae</taxon>
        <taxon>Desulfopila</taxon>
    </lineage>
</organism>
<dbReference type="CDD" id="cd16922">
    <property type="entry name" value="HATPase_EvgS-ArcB-TorS-like"/>
    <property type="match status" value="1"/>
</dbReference>
<dbReference type="EC" id="2.7.13.3" evidence="2"/>
<evidence type="ECO:0000256" key="3">
    <source>
        <dbReference type="ARBA" id="ARBA00022553"/>
    </source>
</evidence>
<dbReference type="PANTHER" id="PTHR45339">
    <property type="entry name" value="HYBRID SIGNAL TRANSDUCTION HISTIDINE KINASE J"/>
    <property type="match status" value="1"/>
</dbReference>
<dbReference type="Gene3D" id="3.30.565.10">
    <property type="entry name" value="Histidine kinase-like ATPase, C-terminal domain"/>
    <property type="match status" value="1"/>
</dbReference>
<dbReference type="Proteomes" id="UP000184603">
    <property type="component" value="Unassembled WGS sequence"/>
</dbReference>
<proteinExistence type="predicted"/>
<dbReference type="GO" id="GO:0000160">
    <property type="term" value="P:phosphorelay signal transduction system"/>
    <property type="evidence" value="ECO:0007669"/>
    <property type="project" value="UniProtKB-KW"/>
</dbReference>
<dbReference type="InterPro" id="IPR036890">
    <property type="entry name" value="HATPase_C_sf"/>
</dbReference>
<keyword evidence="4" id="KW-0902">Two-component regulatory system</keyword>
<dbReference type="EMBL" id="FRFE01000015">
    <property type="protein sequence ID" value="SHO49745.1"/>
    <property type="molecule type" value="Genomic_DNA"/>
</dbReference>
<dbReference type="InterPro" id="IPR004358">
    <property type="entry name" value="Sig_transdc_His_kin-like_C"/>
</dbReference>
<evidence type="ECO:0000313" key="6">
    <source>
        <dbReference type="EMBL" id="SHO49745.1"/>
    </source>
</evidence>
<evidence type="ECO:0000313" key="7">
    <source>
        <dbReference type="Proteomes" id="UP000184603"/>
    </source>
</evidence>
<dbReference type="RefSeq" id="WP_073614490.1">
    <property type="nucleotide sequence ID" value="NZ_FRFE01000015.1"/>
</dbReference>
<evidence type="ECO:0000256" key="2">
    <source>
        <dbReference type="ARBA" id="ARBA00012438"/>
    </source>
</evidence>
<evidence type="ECO:0000259" key="5">
    <source>
        <dbReference type="PROSITE" id="PS50109"/>
    </source>
</evidence>
<comment type="catalytic activity">
    <reaction evidence="1">
        <text>ATP + protein L-histidine = ADP + protein N-phospho-L-histidine.</text>
        <dbReference type="EC" id="2.7.13.3"/>
    </reaction>
</comment>
<keyword evidence="3" id="KW-0597">Phosphoprotein</keyword>
<dbReference type="OrthoDB" id="9758705at2"/>
<evidence type="ECO:0000256" key="4">
    <source>
        <dbReference type="ARBA" id="ARBA00023012"/>
    </source>
</evidence>
<keyword evidence="7" id="KW-1185">Reference proteome</keyword>
<dbReference type="InterPro" id="IPR005467">
    <property type="entry name" value="His_kinase_dom"/>
</dbReference>
<dbReference type="Pfam" id="PF02518">
    <property type="entry name" value="HATPase_c"/>
    <property type="match status" value="1"/>
</dbReference>
<dbReference type="FunFam" id="3.30.565.10:FF:000010">
    <property type="entry name" value="Sensor histidine kinase RcsC"/>
    <property type="match status" value="1"/>
</dbReference>
<accession>A0A1M7YAU1</accession>
<evidence type="ECO:0000256" key="1">
    <source>
        <dbReference type="ARBA" id="ARBA00000085"/>
    </source>
</evidence>
<protein>
    <recommendedName>
        <fullName evidence="2">histidine kinase</fullName>
        <ecNumber evidence="2">2.7.13.3</ecNumber>
    </recommendedName>
</protein>